<evidence type="ECO:0000313" key="1">
    <source>
        <dbReference type="EMBL" id="MDP0589602.1"/>
    </source>
</evidence>
<dbReference type="AlphaFoldDB" id="A0AA90SDQ7"/>
<protein>
    <submittedName>
        <fullName evidence="1">Uncharacterized protein</fullName>
    </submittedName>
</protein>
<evidence type="ECO:0000313" key="2">
    <source>
        <dbReference type="Proteomes" id="UP001178148"/>
    </source>
</evidence>
<name>A0AA90SDQ7_9GAMM</name>
<organism evidence="1 2">
    <name type="scientific">Candidatus Endonucleibacter bathymodioli</name>
    <dbReference type="NCBI Taxonomy" id="539814"/>
    <lineage>
        <taxon>Bacteria</taxon>
        <taxon>Pseudomonadati</taxon>
        <taxon>Pseudomonadota</taxon>
        <taxon>Gammaproteobacteria</taxon>
        <taxon>Oceanospirillales</taxon>
        <taxon>Endozoicomonadaceae</taxon>
        <taxon>Candidatus Endonucleibacter</taxon>
    </lineage>
</organism>
<reference evidence="1 2" key="1">
    <citation type="journal article" date="2023" name="bioRxiv">
        <title>An intranuclear bacterial parasite of deep-sea mussels expresses apoptosis inhibitors acquired from its host.</title>
        <authorList>
            <person name="Gonzalez Porras M.A."/>
            <person name="Assie A."/>
            <person name="Tietjen M."/>
            <person name="Violette M."/>
            <person name="Kleiner M."/>
            <person name="Gruber-Vodicka H."/>
            <person name="Dubilier N."/>
            <person name="Leisch N."/>
        </authorList>
    </citation>
    <scope>NUCLEOTIDE SEQUENCE [LARGE SCALE GENOMIC DNA]</scope>
    <source>
        <strain evidence="1">IAP13</strain>
    </source>
</reference>
<gene>
    <name evidence="1" type="ORF">QS748_10595</name>
</gene>
<keyword evidence="2" id="KW-1185">Reference proteome</keyword>
<proteinExistence type="predicted"/>
<sequence length="120" mass="13973">MSTKLSFKDEAYLCLLCVKNSTERMVKWYVTYIHLRSVIGDISPVLIAALASLHTTATGLQKKLIKSWPSYMQEEKWHNQKEQAARLHNISNDSQEELRQVCITEIKLFQLVYIMTNKQL</sequence>
<accession>A0AA90SDQ7</accession>
<dbReference type="EMBL" id="JASXSV010000017">
    <property type="protein sequence ID" value="MDP0589602.1"/>
    <property type="molecule type" value="Genomic_DNA"/>
</dbReference>
<dbReference type="Proteomes" id="UP001178148">
    <property type="component" value="Unassembled WGS sequence"/>
</dbReference>
<comment type="caution">
    <text evidence="1">The sequence shown here is derived from an EMBL/GenBank/DDBJ whole genome shotgun (WGS) entry which is preliminary data.</text>
</comment>